<evidence type="ECO:0000313" key="2">
    <source>
        <dbReference type="Proteomes" id="UP001595645"/>
    </source>
</evidence>
<dbReference type="SUPFAM" id="SSF56112">
    <property type="entry name" value="Protein kinase-like (PK-like)"/>
    <property type="match status" value="1"/>
</dbReference>
<dbReference type="Proteomes" id="UP001595645">
    <property type="component" value="Unassembled WGS sequence"/>
</dbReference>
<keyword evidence="2" id="KW-1185">Reference proteome</keyword>
<proteinExistence type="predicted"/>
<comment type="caution">
    <text evidence="1">The sequence shown here is derived from an EMBL/GenBank/DDBJ whole genome shotgun (WGS) entry which is preliminary data.</text>
</comment>
<dbReference type="EMBL" id="JBHRWK010000078">
    <property type="protein sequence ID" value="MFC3455014.1"/>
    <property type="molecule type" value="Genomic_DNA"/>
</dbReference>
<organism evidence="1 2">
    <name type="scientific">Amycolatopsis speibonae</name>
    <dbReference type="NCBI Taxonomy" id="1450224"/>
    <lineage>
        <taxon>Bacteria</taxon>
        <taxon>Bacillati</taxon>
        <taxon>Actinomycetota</taxon>
        <taxon>Actinomycetes</taxon>
        <taxon>Pseudonocardiales</taxon>
        <taxon>Pseudonocardiaceae</taxon>
        <taxon>Amycolatopsis</taxon>
    </lineage>
</organism>
<evidence type="ECO:0008006" key="3">
    <source>
        <dbReference type="Google" id="ProtNLM"/>
    </source>
</evidence>
<reference evidence="2" key="1">
    <citation type="journal article" date="2019" name="Int. J. Syst. Evol. Microbiol.">
        <title>The Global Catalogue of Microorganisms (GCM) 10K type strain sequencing project: providing services to taxonomists for standard genome sequencing and annotation.</title>
        <authorList>
            <consortium name="The Broad Institute Genomics Platform"/>
            <consortium name="The Broad Institute Genome Sequencing Center for Infectious Disease"/>
            <person name="Wu L."/>
            <person name="Ma J."/>
        </authorList>
    </citation>
    <scope>NUCLEOTIDE SEQUENCE [LARGE SCALE GENOMIC DNA]</scope>
    <source>
        <strain evidence="2">CGMCC 4.7676</strain>
    </source>
</reference>
<accession>A0ABV7P7D8</accession>
<gene>
    <name evidence="1" type="ORF">ACFOSH_36740</name>
</gene>
<protein>
    <recommendedName>
        <fullName evidence="3">Aminoglycoside phosphotransferase domain-containing protein</fullName>
    </recommendedName>
</protein>
<dbReference type="InterPro" id="IPR011009">
    <property type="entry name" value="Kinase-like_dom_sf"/>
</dbReference>
<evidence type="ECO:0000313" key="1">
    <source>
        <dbReference type="EMBL" id="MFC3455014.1"/>
    </source>
</evidence>
<name>A0ABV7P7D8_9PSEU</name>
<feature type="non-terminal residue" evidence="1">
    <location>
        <position position="125"/>
    </location>
</feature>
<sequence length="125" mass="13650">MSPNARAVDPDRLVRWCREYLGSPPAEELFRSGFLSVVIGLRLVDGREVVIKVRPDSPRLAACVEVQRRLFQAGYPCPRPLTGAAPLGGDVRLPLWTGHPDPRQWSGEGCLCVTFVEVSGAVPQG</sequence>